<evidence type="ECO:0000259" key="10">
    <source>
        <dbReference type="Pfam" id="PF17900"/>
    </source>
</evidence>
<comment type="cofactor">
    <cofactor evidence="1">
        <name>Zn(2+)</name>
        <dbReference type="ChEBI" id="CHEBI:29105"/>
    </cofactor>
</comment>
<dbReference type="Pfam" id="PF17900">
    <property type="entry name" value="Peptidase_M1_N"/>
    <property type="match status" value="1"/>
</dbReference>
<evidence type="ECO:0000256" key="6">
    <source>
        <dbReference type="ARBA" id="ARBA00022801"/>
    </source>
</evidence>
<evidence type="ECO:0000313" key="12">
    <source>
        <dbReference type="Proteomes" id="UP000000600"/>
    </source>
</evidence>
<dbReference type="Gene3D" id="2.60.40.1730">
    <property type="entry name" value="tricorn interacting facor f3 domain"/>
    <property type="match status" value="1"/>
</dbReference>
<dbReference type="STRING" id="5888.A0CAE3"/>
<dbReference type="InterPro" id="IPR045357">
    <property type="entry name" value="Aminopeptidase_N-like_N"/>
</dbReference>
<evidence type="ECO:0000256" key="5">
    <source>
        <dbReference type="ARBA" id="ARBA00022723"/>
    </source>
</evidence>
<dbReference type="PANTHER" id="PTHR11533">
    <property type="entry name" value="PROTEASE M1 ZINC METALLOPROTEASE"/>
    <property type="match status" value="1"/>
</dbReference>
<keyword evidence="12" id="KW-1185">Reference proteome</keyword>
<evidence type="ECO:0000256" key="8">
    <source>
        <dbReference type="ARBA" id="ARBA00023049"/>
    </source>
</evidence>
<dbReference type="FunFam" id="1.10.390.10:FF:000006">
    <property type="entry name" value="Puromycin-sensitive aminopeptidase"/>
    <property type="match status" value="1"/>
</dbReference>
<keyword evidence="5" id="KW-0479">Metal-binding</keyword>
<evidence type="ECO:0000259" key="9">
    <source>
        <dbReference type="Pfam" id="PF01433"/>
    </source>
</evidence>
<dbReference type="InParanoid" id="A0CAE3"/>
<reference evidence="11 12" key="1">
    <citation type="journal article" date="2006" name="Nature">
        <title>Global trends of whole-genome duplications revealed by the ciliate Paramecium tetraurelia.</title>
        <authorList>
            <consortium name="Genoscope"/>
            <person name="Aury J.-M."/>
            <person name="Jaillon O."/>
            <person name="Duret L."/>
            <person name="Noel B."/>
            <person name="Jubin C."/>
            <person name="Porcel B.M."/>
            <person name="Segurens B."/>
            <person name="Daubin V."/>
            <person name="Anthouard V."/>
            <person name="Aiach N."/>
            <person name="Arnaiz O."/>
            <person name="Billaut A."/>
            <person name="Beisson J."/>
            <person name="Blanc I."/>
            <person name="Bouhouche K."/>
            <person name="Camara F."/>
            <person name="Duharcourt S."/>
            <person name="Guigo R."/>
            <person name="Gogendeau D."/>
            <person name="Katinka M."/>
            <person name="Keller A.-M."/>
            <person name="Kissmehl R."/>
            <person name="Klotz C."/>
            <person name="Koll F."/>
            <person name="Le Moue A."/>
            <person name="Lepere C."/>
            <person name="Malinsky S."/>
            <person name="Nowacki M."/>
            <person name="Nowak J.K."/>
            <person name="Plattner H."/>
            <person name="Poulain J."/>
            <person name="Ruiz F."/>
            <person name="Serrano V."/>
            <person name="Zagulski M."/>
            <person name="Dessen P."/>
            <person name="Betermier M."/>
            <person name="Weissenbach J."/>
            <person name="Scarpelli C."/>
            <person name="Schachter V."/>
            <person name="Sperling L."/>
            <person name="Meyer E."/>
            <person name="Cohen J."/>
            <person name="Wincker P."/>
        </authorList>
    </citation>
    <scope>NUCLEOTIDE SEQUENCE [LARGE SCALE GENOMIC DNA]</scope>
    <source>
        <strain evidence="11 12">Stock d4-2</strain>
    </source>
</reference>
<evidence type="ECO:0000256" key="7">
    <source>
        <dbReference type="ARBA" id="ARBA00022833"/>
    </source>
</evidence>
<dbReference type="EMBL" id="CT868054">
    <property type="protein sequence ID" value="CAK67760.1"/>
    <property type="molecule type" value="Genomic_DNA"/>
</dbReference>
<accession>A0CAE3</accession>
<keyword evidence="4" id="KW-0645">Protease</keyword>
<dbReference type="PANTHER" id="PTHR11533:SF299">
    <property type="entry name" value="AMINOPEPTIDASE"/>
    <property type="match status" value="1"/>
</dbReference>
<dbReference type="InterPro" id="IPR027268">
    <property type="entry name" value="Peptidase_M4/M1_CTD_sf"/>
</dbReference>
<dbReference type="SUPFAM" id="SSF63737">
    <property type="entry name" value="Leukotriene A4 hydrolase N-terminal domain"/>
    <property type="match status" value="1"/>
</dbReference>
<evidence type="ECO:0000256" key="4">
    <source>
        <dbReference type="ARBA" id="ARBA00022670"/>
    </source>
</evidence>
<dbReference type="KEGG" id="ptm:GSPATT00036540001"/>
<dbReference type="eggNOG" id="KOG1046">
    <property type="taxonomic scope" value="Eukaryota"/>
</dbReference>
<feature type="domain" description="Aminopeptidase N-like N-terminal" evidence="10">
    <location>
        <begin position="37"/>
        <end position="201"/>
    </location>
</feature>
<dbReference type="GO" id="GO:0008270">
    <property type="term" value="F:zinc ion binding"/>
    <property type="evidence" value="ECO:0007669"/>
    <property type="project" value="InterPro"/>
</dbReference>
<dbReference type="GO" id="GO:0043171">
    <property type="term" value="P:peptide catabolic process"/>
    <property type="evidence" value="ECO:0000318"/>
    <property type="project" value="GO_Central"/>
</dbReference>
<dbReference type="CDD" id="cd09602">
    <property type="entry name" value="M1_APN"/>
    <property type="match status" value="1"/>
</dbReference>
<dbReference type="InterPro" id="IPR050344">
    <property type="entry name" value="Peptidase_M1_aminopeptidases"/>
</dbReference>
<proteinExistence type="inferred from homology"/>
<dbReference type="OrthoDB" id="10031169at2759"/>
<evidence type="ECO:0000256" key="1">
    <source>
        <dbReference type="ARBA" id="ARBA00001947"/>
    </source>
</evidence>
<dbReference type="Gene3D" id="1.10.390.10">
    <property type="entry name" value="Neutral Protease Domain 2"/>
    <property type="match status" value="1"/>
</dbReference>
<dbReference type="GeneID" id="5020942"/>
<name>A0CAE3_PARTE</name>
<keyword evidence="8" id="KW-0482">Metalloprotease</keyword>
<dbReference type="Proteomes" id="UP000000600">
    <property type="component" value="Unassembled WGS sequence"/>
</dbReference>
<dbReference type="RefSeq" id="XP_001435157.1">
    <property type="nucleotide sequence ID" value="XM_001435120.1"/>
</dbReference>
<dbReference type="SUPFAM" id="SSF55486">
    <property type="entry name" value="Metalloproteases ('zincins'), catalytic domain"/>
    <property type="match status" value="1"/>
</dbReference>
<dbReference type="InterPro" id="IPR042097">
    <property type="entry name" value="Aminopeptidase_N-like_N_sf"/>
</dbReference>
<keyword evidence="7" id="KW-0862">Zinc</keyword>
<feature type="domain" description="Peptidase M1 membrane alanine aminopeptidase" evidence="9">
    <location>
        <begin position="243"/>
        <end position="447"/>
    </location>
</feature>
<dbReference type="InterPro" id="IPR014782">
    <property type="entry name" value="Peptidase_M1_dom"/>
</dbReference>
<dbReference type="InterPro" id="IPR001930">
    <property type="entry name" value="Peptidase_M1"/>
</dbReference>
<keyword evidence="3" id="KW-0031">Aminopeptidase</keyword>
<protein>
    <submittedName>
        <fullName evidence="11">Uncharacterized protein</fullName>
    </submittedName>
</protein>
<dbReference type="HOGENOM" id="CLU_339348_0_0_1"/>
<organism evidence="11 12">
    <name type="scientific">Paramecium tetraurelia</name>
    <dbReference type="NCBI Taxonomy" id="5888"/>
    <lineage>
        <taxon>Eukaryota</taxon>
        <taxon>Sar</taxon>
        <taxon>Alveolata</taxon>
        <taxon>Ciliophora</taxon>
        <taxon>Intramacronucleata</taxon>
        <taxon>Oligohymenophorea</taxon>
        <taxon>Peniculida</taxon>
        <taxon>Parameciidae</taxon>
        <taxon>Paramecium</taxon>
    </lineage>
</organism>
<dbReference type="PRINTS" id="PR00756">
    <property type="entry name" value="ALADIPTASE"/>
</dbReference>
<evidence type="ECO:0000313" key="11">
    <source>
        <dbReference type="EMBL" id="CAK67760.1"/>
    </source>
</evidence>
<dbReference type="GO" id="GO:0070006">
    <property type="term" value="F:metalloaminopeptidase activity"/>
    <property type="evidence" value="ECO:0000318"/>
    <property type="project" value="GO_Central"/>
</dbReference>
<evidence type="ECO:0000256" key="3">
    <source>
        <dbReference type="ARBA" id="ARBA00022438"/>
    </source>
</evidence>
<keyword evidence="6" id="KW-0378">Hydrolase</keyword>
<dbReference type="Pfam" id="PF01433">
    <property type="entry name" value="Peptidase_M1"/>
    <property type="match status" value="1"/>
</dbReference>
<dbReference type="OMA" id="GENCIMI"/>
<evidence type="ECO:0000256" key="2">
    <source>
        <dbReference type="ARBA" id="ARBA00010136"/>
    </source>
</evidence>
<dbReference type="AlphaFoldDB" id="A0CAE3"/>
<dbReference type="GO" id="GO:0006508">
    <property type="term" value="P:proteolysis"/>
    <property type="evidence" value="ECO:0000318"/>
    <property type="project" value="GO_Central"/>
</dbReference>
<sequence length="838" mass="98235">MQLEQDGIRNDEKQIKYALLSRDQAEQRRMDVDNCQYSLDLVVQNDIIMGMILINFTCSSNHIQIDFCGQQLTSVKVNNNEWTLEEIAQNWRKHQLSINTIKGENCIMITFTVGFSESEFGLIKYTQNQATYIISLFCPNYCHSCFPCFDQPDIKAKIKLQLTCPKEWLAVSNMNPILIEQCSETQNQWNFATTPKISLYLFSINMGQWKKISNELHSGLQMNLYSEQEKYMACLKQHIPIIQEGFKYYESLFGIPFPFEKYDLIFCSFYFSGMEHPGAVLISKNMIQNKFDSTLLTKLFLLLLHELSHMWFGNLVTMKWWNDLWLNEAFAVYISYQALQLVSKKEPFITYKFYDPKIHYLLYKQNGVNLDINTNSHPIEMKIEDANQGLQAFDSITYNKGSAVLSSLVTLIGFDKFIEIVKQYLEKFKWTNATTNDLFELIHYHSKAVDIQRWKQEFIQQNGINVVEVISQDQQKFVKQCSVSGNAIRQHLMNVLLIKDDNQMEERSIMMTKDTHYLCESKDYSAAILNYTDDAYCISTLDDKSLSFVLTNFNKLNLSNLVKVSILNNIFQMTYILGTFKVQYFIEFLLPSMIPDIDAEVLNFMIEKLDILFAYLSVEQQLMFGPIIFEKLDLLRTSNNELKQLILGQIGNFAFDKEHIHKIYEILMISGAQHRSLALLGKFLDCLFLKRHYLNQEHLQSYEQFWSTLKPYNPNFVIRQNAAAYTWEEIQLYFLSLIENTAEYNQMEHVLKGINNQYSLIYEQYLQIYYSNIKLLCAGLDQHKILIVLNEGFPKQGDFNLQLQLLNELEQLFPNLNFTLNQLKQRTIQKQKIQQSFD</sequence>
<comment type="similarity">
    <text evidence="2">Belongs to the peptidase M1 family.</text>
</comment>
<gene>
    <name evidence="11" type="ORF">GSPATT00036540001</name>
</gene>